<dbReference type="Gene3D" id="3.55.50.30">
    <property type="match status" value="1"/>
</dbReference>
<protein>
    <submittedName>
        <fullName evidence="3">FecR domain-containing protein</fullName>
    </submittedName>
</protein>
<comment type="caution">
    <text evidence="3">The sequence shown here is derived from an EMBL/GenBank/DDBJ whole genome shotgun (WGS) entry which is preliminary data.</text>
</comment>
<evidence type="ECO:0000313" key="4">
    <source>
        <dbReference type="Proteomes" id="UP000650081"/>
    </source>
</evidence>
<gene>
    <name evidence="3" type="ORF">H9S92_18400</name>
</gene>
<dbReference type="EMBL" id="JACSIT010000149">
    <property type="protein sequence ID" value="MBC6996148.1"/>
    <property type="molecule type" value="Genomic_DNA"/>
</dbReference>
<dbReference type="Gene3D" id="2.60.120.1440">
    <property type="match status" value="1"/>
</dbReference>
<dbReference type="PIRSF" id="PIRSF018266">
    <property type="entry name" value="FecR"/>
    <property type="match status" value="1"/>
</dbReference>
<keyword evidence="4" id="KW-1185">Reference proteome</keyword>
<name>A0A923TAG3_9BACT</name>
<keyword evidence="1" id="KW-1133">Transmembrane helix</keyword>
<feature type="domain" description="FecR protein" evidence="2">
    <location>
        <begin position="126"/>
        <end position="222"/>
    </location>
</feature>
<dbReference type="Pfam" id="PF04773">
    <property type="entry name" value="FecR"/>
    <property type="match status" value="1"/>
</dbReference>
<dbReference type="GO" id="GO:0016989">
    <property type="term" value="F:sigma factor antagonist activity"/>
    <property type="evidence" value="ECO:0007669"/>
    <property type="project" value="TreeGrafter"/>
</dbReference>
<keyword evidence="1" id="KW-0472">Membrane</keyword>
<reference evidence="3" key="1">
    <citation type="submission" date="2020-08" db="EMBL/GenBank/DDBJ databases">
        <title>Lewinella bacteria from marine environments.</title>
        <authorList>
            <person name="Zhong Y."/>
        </authorList>
    </citation>
    <scope>NUCLEOTIDE SEQUENCE</scope>
    <source>
        <strain evidence="3">KCTC 42187</strain>
    </source>
</reference>
<sequence>MPHIYTRFLSLDCEQLLEDPDFRQRALSVDASVRAHWTAWLDEHPAYRPTAEMARAILLAVDAPSPVTLPSPREKATDFAALLSRAQVAKERPLRRSRMLPFAAAAGLLLLIVAVFLLRPTAPTVYASNYGELREIVLPDGTVVNLNANSTLTIPTGGWTAEARTVLLDGEAFFAVKPQPAGDDLQPFVVRTRAAEVRVYGTRFNVRDRRGKTQVFLEEGAVSVGWAQGGLPETPLLPGEVLDLTAGAGTAERQKAEEPAALVAWKTGRLVFSERPLAEALESLGDLYGVVLTCPDDAVAQRVISSAGIPVDDLELALQLLEKALNLKVERVENSKVYLVHSAE</sequence>
<dbReference type="PANTHER" id="PTHR30273">
    <property type="entry name" value="PERIPLASMIC SIGNAL SENSOR AND SIGMA FACTOR ACTIVATOR FECR-RELATED"/>
    <property type="match status" value="1"/>
</dbReference>
<dbReference type="InterPro" id="IPR006860">
    <property type="entry name" value="FecR"/>
</dbReference>
<feature type="transmembrane region" description="Helical" evidence="1">
    <location>
        <begin position="99"/>
        <end position="118"/>
    </location>
</feature>
<dbReference type="AlphaFoldDB" id="A0A923TAG3"/>
<accession>A0A923TAG3</accession>
<keyword evidence="1" id="KW-0812">Transmembrane</keyword>
<evidence type="ECO:0000259" key="2">
    <source>
        <dbReference type="Pfam" id="PF04773"/>
    </source>
</evidence>
<dbReference type="RefSeq" id="WP_187468167.1">
    <property type="nucleotide sequence ID" value="NZ_JACSIT010000149.1"/>
</dbReference>
<evidence type="ECO:0000313" key="3">
    <source>
        <dbReference type="EMBL" id="MBC6996148.1"/>
    </source>
</evidence>
<dbReference type="PANTHER" id="PTHR30273:SF2">
    <property type="entry name" value="PROTEIN FECR"/>
    <property type="match status" value="1"/>
</dbReference>
<dbReference type="Proteomes" id="UP000650081">
    <property type="component" value="Unassembled WGS sequence"/>
</dbReference>
<proteinExistence type="predicted"/>
<organism evidence="3 4">
    <name type="scientific">Neolewinella lacunae</name>
    <dbReference type="NCBI Taxonomy" id="1517758"/>
    <lineage>
        <taxon>Bacteria</taxon>
        <taxon>Pseudomonadati</taxon>
        <taxon>Bacteroidota</taxon>
        <taxon>Saprospiria</taxon>
        <taxon>Saprospirales</taxon>
        <taxon>Lewinellaceae</taxon>
        <taxon>Neolewinella</taxon>
    </lineage>
</organism>
<evidence type="ECO:0000256" key="1">
    <source>
        <dbReference type="SAM" id="Phobius"/>
    </source>
</evidence>
<dbReference type="InterPro" id="IPR012373">
    <property type="entry name" value="Ferrdict_sens_TM"/>
</dbReference>